<dbReference type="RefSeq" id="WP_212694459.1">
    <property type="nucleotide sequence ID" value="NZ_CP058649.1"/>
</dbReference>
<sequence>MYKIVVVDDERIIRRGLCNFIEWNKMGFDVVASFDDGEDAIAYLKENKVDVILTDINMVRVSGLELAKYIYDKKIATKVVMFSGYKEFEYAKQAIQYNVVQYLLKPVNCDEISEVFANLKKELDTEKKIREERQLERQSYQELIPIMRQQFFSDILMGALQDKREIDNRMQLVKLNISPSKSPCCIITVNMINYEAFIKNKWHYEKERLQTALSNFIDIERDHCQYFSIFDNSKSFNIIVVSDGSYTMEVMKEKINHTLTDIKNLIKQILDMELAFEMNGFFDTIYELGTYKKPLWINKHVFYNKDTSISYNDFDYEKIQKYYKNIIAKMNEDSVEEVKNLIERFFEEISLLPIRYIHRIVIDLFALLCNKFAGMGINLWAVNDEAHYHKIVSFQDIEDIKAWTREAIFHMTNIVREEKNKSSQSVINMAIDFINENYHKDISREDVADHVFFNASYFSRYFKQQTGETFSDYITRIRIEKAIQLMEKGKYKTYKISEKVGYKSSKNFSRVFKKFTGYTPIEYSRKCLGKGVGDELF</sequence>
<dbReference type="InterPro" id="IPR011006">
    <property type="entry name" value="CheY-like_superfamily"/>
</dbReference>
<feature type="domain" description="Response regulatory" evidence="12">
    <location>
        <begin position="3"/>
        <end position="120"/>
    </location>
</feature>
<keyword evidence="7" id="KW-0238">DNA-binding</keyword>
<dbReference type="PROSITE" id="PS50110">
    <property type="entry name" value="RESPONSE_REGULATORY"/>
    <property type="match status" value="1"/>
</dbReference>
<feature type="domain" description="HTH araC/xylS-type" evidence="11">
    <location>
        <begin position="428"/>
        <end position="526"/>
    </location>
</feature>
<dbReference type="Gene3D" id="1.10.10.60">
    <property type="entry name" value="Homeodomain-like"/>
    <property type="match status" value="2"/>
</dbReference>
<dbReference type="GO" id="GO:0000160">
    <property type="term" value="P:phosphorelay signal transduction system"/>
    <property type="evidence" value="ECO:0007669"/>
    <property type="project" value="UniProtKB-KW"/>
</dbReference>
<feature type="modified residue" description="4-aspartylphosphate" evidence="10">
    <location>
        <position position="55"/>
    </location>
</feature>
<evidence type="ECO:0000256" key="5">
    <source>
        <dbReference type="ARBA" id="ARBA00023012"/>
    </source>
</evidence>
<evidence type="ECO:0000256" key="2">
    <source>
        <dbReference type="ARBA" id="ARBA00018672"/>
    </source>
</evidence>
<dbReference type="SUPFAM" id="SSF52172">
    <property type="entry name" value="CheY-like"/>
    <property type="match status" value="1"/>
</dbReference>
<dbReference type="PANTHER" id="PTHR42713">
    <property type="entry name" value="HISTIDINE KINASE-RELATED"/>
    <property type="match status" value="1"/>
</dbReference>
<keyword evidence="3" id="KW-0963">Cytoplasm</keyword>
<evidence type="ECO:0000256" key="4">
    <source>
        <dbReference type="ARBA" id="ARBA00022553"/>
    </source>
</evidence>
<dbReference type="EMBL" id="CP058649">
    <property type="protein sequence ID" value="QUI23772.1"/>
    <property type="molecule type" value="Genomic_DNA"/>
</dbReference>
<comment type="subcellular location">
    <subcellularLocation>
        <location evidence="1">Cytoplasm</location>
    </subcellularLocation>
</comment>
<dbReference type="CDD" id="cd17536">
    <property type="entry name" value="REC_YesN-like"/>
    <property type="match status" value="1"/>
</dbReference>
<evidence type="ECO:0000256" key="10">
    <source>
        <dbReference type="PROSITE-ProRule" id="PRU00169"/>
    </source>
</evidence>
<gene>
    <name evidence="13" type="ORF">HZI73_16380</name>
</gene>
<evidence type="ECO:0000256" key="1">
    <source>
        <dbReference type="ARBA" id="ARBA00004496"/>
    </source>
</evidence>
<dbReference type="Pfam" id="PF00072">
    <property type="entry name" value="Response_reg"/>
    <property type="match status" value="1"/>
</dbReference>
<organism evidence="13 14">
    <name type="scientific">Vallitalea pronyensis</name>
    <dbReference type="NCBI Taxonomy" id="1348613"/>
    <lineage>
        <taxon>Bacteria</taxon>
        <taxon>Bacillati</taxon>
        <taxon>Bacillota</taxon>
        <taxon>Clostridia</taxon>
        <taxon>Lachnospirales</taxon>
        <taxon>Vallitaleaceae</taxon>
        <taxon>Vallitalea</taxon>
    </lineage>
</organism>
<dbReference type="PROSITE" id="PS01124">
    <property type="entry name" value="HTH_ARAC_FAMILY_2"/>
    <property type="match status" value="1"/>
</dbReference>
<keyword evidence="4 10" id="KW-0597">Phosphoprotein</keyword>
<evidence type="ECO:0000256" key="8">
    <source>
        <dbReference type="ARBA" id="ARBA00023163"/>
    </source>
</evidence>
<dbReference type="KEGG" id="vpy:HZI73_16380"/>
<dbReference type="SMART" id="SM00342">
    <property type="entry name" value="HTH_ARAC"/>
    <property type="match status" value="1"/>
</dbReference>
<dbReference type="GO" id="GO:0003700">
    <property type="term" value="F:DNA-binding transcription factor activity"/>
    <property type="evidence" value="ECO:0007669"/>
    <property type="project" value="InterPro"/>
</dbReference>
<evidence type="ECO:0000256" key="9">
    <source>
        <dbReference type="ARBA" id="ARBA00024867"/>
    </source>
</evidence>
<dbReference type="AlphaFoldDB" id="A0A8J8SHT9"/>
<protein>
    <recommendedName>
        <fullName evidence="2">Stage 0 sporulation protein A homolog</fullName>
    </recommendedName>
</protein>
<dbReference type="InterPro" id="IPR018060">
    <property type="entry name" value="HTH_AraC"/>
</dbReference>
<evidence type="ECO:0000256" key="6">
    <source>
        <dbReference type="ARBA" id="ARBA00023015"/>
    </source>
</evidence>
<evidence type="ECO:0000256" key="3">
    <source>
        <dbReference type="ARBA" id="ARBA00022490"/>
    </source>
</evidence>
<name>A0A8J8SHT9_9FIRM</name>
<dbReference type="SUPFAM" id="SSF46689">
    <property type="entry name" value="Homeodomain-like"/>
    <property type="match status" value="2"/>
</dbReference>
<dbReference type="GO" id="GO:0043565">
    <property type="term" value="F:sequence-specific DNA binding"/>
    <property type="evidence" value="ECO:0007669"/>
    <property type="project" value="InterPro"/>
</dbReference>
<dbReference type="GO" id="GO:0005737">
    <property type="term" value="C:cytoplasm"/>
    <property type="evidence" value="ECO:0007669"/>
    <property type="project" value="UniProtKB-SubCell"/>
</dbReference>
<keyword evidence="8" id="KW-0804">Transcription</keyword>
<dbReference type="Proteomes" id="UP000683246">
    <property type="component" value="Chromosome"/>
</dbReference>
<dbReference type="InterPro" id="IPR009057">
    <property type="entry name" value="Homeodomain-like_sf"/>
</dbReference>
<dbReference type="PANTHER" id="PTHR42713:SF3">
    <property type="entry name" value="TRANSCRIPTIONAL REGULATORY PROTEIN HPTR"/>
    <property type="match status" value="1"/>
</dbReference>
<keyword evidence="14" id="KW-1185">Reference proteome</keyword>
<comment type="function">
    <text evidence="9">May play the central regulatory role in sporulation. It may be an element of the effector pathway responsible for the activation of sporulation genes in response to nutritional stress. Spo0A may act in concert with spo0H (a sigma factor) to control the expression of some genes that are critical to the sporulation process.</text>
</comment>
<evidence type="ECO:0000313" key="13">
    <source>
        <dbReference type="EMBL" id="QUI23772.1"/>
    </source>
</evidence>
<accession>A0A8J8SHT9</accession>
<dbReference type="InterPro" id="IPR051552">
    <property type="entry name" value="HptR"/>
</dbReference>
<evidence type="ECO:0000256" key="7">
    <source>
        <dbReference type="ARBA" id="ARBA00023125"/>
    </source>
</evidence>
<proteinExistence type="predicted"/>
<keyword evidence="5" id="KW-0902">Two-component regulatory system</keyword>
<dbReference type="InterPro" id="IPR001789">
    <property type="entry name" value="Sig_transdc_resp-reg_receiver"/>
</dbReference>
<reference evidence="13" key="1">
    <citation type="submission" date="2020-07" db="EMBL/GenBank/DDBJ databases">
        <title>Vallitalea pronyensis genome.</title>
        <authorList>
            <person name="Postec A."/>
        </authorList>
    </citation>
    <scope>NUCLEOTIDE SEQUENCE</scope>
    <source>
        <strain evidence="13">FatNI3</strain>
    </source>
</reference>
<dbReference type="Gene3D" id="3.40.50.2300">
    <property type="match status" value="1"/>
</dbReference>
<dbReference type="Pfam" id="PF12833">
    <property type="entry name" value="HTH_18"/>
    <property type="match status" value="1"/>
</dbReference>
<evidence type="ECO:0000259" key="11">
    <source>
        <dbReference type="PROSITE" id="PS01124"/>
    </source>
</evidence>
<evidence type="ECO:0000259" key="12">
    <source>
        <dbReference type="PROSITE" id="PS50110"/>
    </source>
</evidence>
<keyword evidence="6" id="KW-0805">Transcription regulation</keyword>
<evidence type="ECO:0000313" key="14">
    <source>
        <dbReference type="Proteomes" id="UP000683246"/>
    </source>
</evidence>
<dbReference type="SMART" id="SM00448">
    <property type="entry name" value="REC"/>
    <property type="match status" value="1"/>
</dbReference>